<accession>L9Y5I2</accession>
<reference evidence="1 2" key="1">
    <citation type="journal article" date="2014" name="PLoS Genet.">
        <title>Phylogenetically driven sequencing of extremely halophilic archaea reveals strategies for static and dynamic osmo-response.</title>
        <authorList>
            <person name="Becker E.A."/>
            <person name="Seitzer P.M."/>
            <person name="Tritt A."/>
            <person name="Larsen D."/>
            <person name="Krusor M."/>
            <person name="Yao A.I."/>
            <person name="Wu D."/>
            <person name="Madern D."/>
            <person name="Eisen J.A."/>
            <person name="Darling A.E."/>
            <person name="Facciotti M.T."/>
        </authorList>
    </citation>
    <scope>NUCLEOTIDE SEQUENCE [LARGE SCALE GENOMIC DNA]</scope>
    <source>
        <strain evidence="1 2">JCM 10478</strain>
    </source>
</reference>
<organism evidence="1 2">
    <name type="scientific">Natrinema versiforme JCM 10478</name>
    <dbReference type="NCBI Taxonomy" id="1227496"/>
    <lineage>
        <taxon>Archaea</taxon>
        <taxon>Methanobacteriati</taxon>
        <taxon>Methanobacteriota</taxon>
        <taxon>Stenosarchaea group</taxon>
        <taxon>Halobacteria</taxon>
        <taxon>Halobacteriales</taxon>
        <taxon>Natrialbaceae</taxon>
        <taxon>Natrinema</taxon>
    </lineage>
</organism>
<evidence type="ECO:0000313" key="1">
    <source>
        <dbReference type="EMBL" id="ELY69330.1"/>
    </source>
</evidence>
<dbReference type="OrthoDB" id="385165at2157"/>
<dbReference type="Proteomes" id="UP000011632">
    <property type="component" value="Unassembled WGS sequence"/>
</dbReference>
<proteinExistence type="predicted"/>
<comment type="caution">
    <text evidence="1">The sequence shown here is derived from an EMBL/GenBank/DDBJ whole genome shotgun (WGS) entry which is preliminary data.</text>
</comment>
<dbReference type="RefSeq" id="WP_006430100.1">
    <property type="nucleotide sequence ID" value="NZ_AOID01000016.1"/>
</dbReference>
<sequence>MPFSRKETKRFSVSVGPGETATASTTLDYDATVEEIDVRIYQGAENEIGVVPYRIRDADQLTLVDLIGKSKIYGDGDYWTFNVAESVEEGDEIGIEVEHEADSYQFDVDVDVTLDQAGGASRVLSAISGVFS</sequence>
<dbReference type="PATRIC" id="fig|1227496.3.peg.1053"/>
<protein>
    <submittedName>
        <fullName evidence="1">Uncharacterized protein</fullName>
    </submittedName>
</protein>
<dbReference type="STRING" id="1227496.C489_05233"/>
<keyword evidence="2" id="KW-1185">Reference proteome</keyword>
<name>L9Y5I2_9EURY</name>
<dbReference type="EMBL" id="AOID01000016">
    <property type="protein sequence ID" value="ELY69330.1"/>
    <property type="molecule type" value="Genomic_DNA"/>
</dbReference>
<gene>
    <name evidence="1" type="ORF">C489_05233</name>
</gene>
<evidence type="ECO:0000313" key="2">
    <source>
        <dbReference type="Proteomes" id="UP000011632"/>
    </source>
</evidence>
<dbReference type="AlphaFoldDB" id="L9Y5I2"/>